<keyword evidence="1" id="KW-0472">Membrane</keyword>
<feature type="transmembrane region" description="Helical" evidence="1">
    <location>
        <begin position="115"/>
        <end position="137"/>
    </location>
</feature>
<evidence type="ECO:0000313" key="2">
    <source>
        <dbReference type="EMBL" id="KAF2034805.1"/>
    </source>
</evidence>
<feature type="transmembrane region" description="Helical" evidence="1">
    <location>
        <begin position="81"/>
        <end position="103"/>
    </location>
</feature>
<sequence>MPPTRTFGCKQCGKGSAKKYYQRRTLVQYALLASAGLATFYKVKSPRARAATLGLSFPGAGFVAVYTLPSVVALLTTLATVPLILFMWFGCGGLAFPILLWVGSDLLAALLARETVLESAGAIVTAACVLGITYITWQTQLGNRQAEKKREERNAFLAEAVQENQSMAQQVPSPESREADLRTLRFVQWVLEMGLAPMDDFSYQYVTPALELDMRPLLISYTVLK</sequence>
<dbReference type="OrthoDB" id="9979195at2759"/>
<dbReference type="Proteomes" id="UP000799777">
    <property type="component" value="Unassembled WGS sequence"/>
</dbReference>
<accession>A0A9P4HJQ8</accession>
<organism evidence="2 3">
    <name type="scientific">Setomelanomma holmii</name>
    <dbReference type="NCBI Taxonomy" id="210430"/>
    <lineage>
        <taxon>Eukaryota</taxon>
        <taxon>Fungi</taxon>
        <taxon>Dikarya</taxon>
        <taxon>Ascomycota</taxon>
        <taxon>Pezizomycotina</taxon>
        <taxon>Dothideomycetes</taxon>
        <taxon>Pleosporomycetidae</taxon>
        <taxon>Pleosporales</taxon>
        <taxon>Pleosporineae</taxon>
        <taxon>Phaeosphaeriaceae</taxon>
        <taxon>Setomelanomma</taxon>
    </lineage>
</organism>
<feature type="transmembrane region" description="Helical" evidence="1">
    <location>
        <begin position="55"/>
        <end position="75"/>
    </location>
</feature>
<proteinExistence type="predicted"/>
<feature type="transmembrane region" description="Helical" evidence="1">
    <location>
        <begin position="26"/>
        <end position="43"/>
    </location>
</feature>
<name>A0A9P4HJQ8_9PLEO</name>
<keyword evidence="3" id="KW-1185">Reference proteome</keyword>
<keyword evidence="1" id="KW-0812">Transmembrane</keyword>
<comment type="caution">
    <text evidence="2">The sequence shown here is derived from an EMBL/GenBank/DDBJ whole genome shotgun (WGS) entry which is preliminary data.</text>
</comment>
<protein>
    <submittedName>
        <fullName evidence="2">Uncharacterized protein</fullName>
    </submittedName>
</protein>
<evidence type="ECO:0000256" key="1">
    <source>
        <dbReference type="SAM" id="Phobius"/>
    </source>
</evidence>
<dbReference type="EMBL" id="ML978159">
    <property type="protein sequence ID" value="KAF2034805.1"/>
    <property type="molecule type" value="Genomic_DNA"/>
</dbReference>
<reference evidence="2" key="1">
    <citation type="journal article" date="2020" name="Stud. Mycol.">
        <title>101 Dothideomycetes genomes: a test case for predicting lifestyles and emergence of pathogens.</title>
        <authorList>
            <person name="Haridas S."/>
            <person name="Albert R."/>
            <person name="Binder M."/>
            <person name="Bloem J."/>
            <person name="Labutti K."/>
            <person name="Salamov A."/>
            <person name="Andreopoulos B."/>
            <person name="Baker S."/>
            <person name="Barry K."/>
            <person name="Bills G."/>
            <person name="Bluhm B."/>
            <person name="Cannon C."/>
            <person name="Castanera R."/>
            <person name="Culley D."/>
            <person name="Daum C."/>
            <person name="Ezra D."/>
            <person name="Gonzalez J."/>
            <person name="Henrissat B."/>
            <person name="Kuo A."/>
            <person name="Liang C."/>
            <person name="Lipzen A."/>
            <person name="Lutzoni F."/>
            <person name="Magnuson J."/>
            <person name="Mondo S."/>
            <person name="Nolan M."/>
            <person name="Ohm R."/>
            <person name="Pangilinan J."/>
            <person name="Park H.-J."/>
            <person name="Ramirez L."/>
            <person name="Alfaro M."/>
            <person name="Sun H."/>
            <person name="Tritt A."/>
            <person name="Yoshinaga Y."/>
            <person name="Zwiers L.-H."/>
            <person name="Turgeon B."/>
            <person name="Goodwin S."/>
            <person name="Spatafora J."/>
            <person name="Crous P."/>
            <person name="Grigoriev I."/>
        </authorList>
    </citation>
    <scope>NUCLEOTIDE SEQUENCE</scope>
    <source>
        <strain evidence="2">CBS 110217</strain>
    </source>
</reference>
<gene>
    <name evidence="2" type="ORF">EK21DRAFT_84931</name>
</gene>
<keyword evidence="1" id="KW-1133">Transmembrane helix</keyword>
<dbReference type="AlphaFoldDB" id="A0A9P4HJQ8"/>
<evidence type="ECO:0000313" key="3">
    <source>
        <dbReference type="Proteomes" id="UP000799777"/>
    </source>
</evidence>